<keyword evidence="2" id="KW-1185">Reference proteome</keyword>
<reference evidence="1 2" key="1">
    <citation type="submission" date="2006-03" db="EMBL/GenBank/DDBJ databases">
        <title>Complete sequence of Shewanella denitrificans OS217.</title>
        <authorList>
            <consortium name="US DOE Joint Genome Institute"/>
            <person name="Copeland A."/>
            <person name="Lucas S."/>
            <person name="Lapidus A."/>
            <person name="Barry K."/>
            <person name="Detter J.C."/>
            <person name="Glavina del Rio T."/>
            <person name="Hammon N."/>
            <person name="Israni S."/>
            <person name="Dalin E."/>
            <person name="Tice H."/>
            <person name="Pitluck S."/>
            <person name="Brettin T."/>
            <person name="Bruce D."/>
            <person name="Han C."/>
            <person name="Tapia R."/>
            <person name="Gilna P."/>
            <person name="Kiss H."/>
            <person name="Schmutz J."/>
            <person name="Larimer F."/>
            <person name="Land M."/>
            <person name="Hauser L."/>
            <person name="Kyrpides N."/>
            <person name="Lykidis A."/>
            <person name="Richardson P."/>
        </authorList>
    </citation>
    <scope>NUCLEOTIDE SEQUENCE [LARGE SCALE GENOMIC DNA]</scope>
    <source>
        <strain evidence="2">OS217 / ATCC BAA-1090 / DSM 15013</strain>
    </source>
</reference>
<dbReference type="eggNOG" id="ENOG5032R32">
    <property type="taxonomic scope" value="Bacteria"/>
</dbReference>
<proteinExistence type="predicted"/>
<accession>Q12RT2</accession>
<dbReference type="AlphaFoldDB" id="Q12RT2"/>
<dbReference type="STRING" id="318161.Sden_0554"/>
<dbReference type="OrthoDB" id="5756932at2"/>
<gene>
    <name evidence="1" type="ordered locus">Sden_0554</name>
</gene>
<dbReference type="EMBL" id="CP000302">
    <property type="protein sequence ID" value="ABE53844.1"/>
    <property type="molecule type" value="Genomic_DNA"/>
</dbReference>
<dbReference type="KEGG" id="sdn:Sden_0554"/>
<name>Q12RT2_SHEDO</name>
<dbReference type="RefSeq" id="WP_011495010.1">
    <property type="nucleotide sequence ID" value="NC_007954.1"/>
</dbReference>
<organism evidence="1 2">
    <name type="scientific">Shewanella denitrificans (strain OS217 / ATCC BAA-1090 / DSM 15013)</name>
    <dbReference type="NCBI Taxonomy" id="318161"/>
    <lineage>
        <taxon>Bacteria</taxon>
        <taxon>Pseudomonadati</taxon>
        <taxon>Pseudomonadota</taxon>
        <taxon>Gammaproteobacteria</taxon>
        <taxon>Alteromonadales</taxon>
        <taxon>Shewanellaceae</taxon>
        <taxon>Shewanella</taxon>
    </lineage>
</organism>
<protein>
    <submittedName>
        <fullName evidence="1">Uncharacterized protein</fullName>
    </submittedName>
</protein>
<evidence type="ECO:0000313" key="2">
    <source>
        <dbReference type="Proteomes" id="UP000001982"/>
    </source>
</evidence>
<dbReference type="HOGENOM" id="CLU_1401605_0_0_6"/>
<sequence length="194" mass="21527">MGKTRLITRKLHLLWLLIFLNGCAVPLLLMSPQGQLLWALMKPMVGLDPNDVGLFEQPLIKGRMQSILGPHYASTMKILATADEIQQQGPLYYVISKHSPIPEVAEKAGFVWNAENNQMAVMLLTGGSPQVFAEKLIKDKVKSTVDDKVQDVKDEVHQAGREQITALVPQWPTELTDAIMLAKPVLPQVTLPKT</sequence>
<dbReference type="Proteomes" id="UP000001982">
    <property type="component" value="Chromosome"/>
</dbReference>
<evidence type="ECO:0000313" key="1">
    <source>
        <dbReference type="EMBL" id="ABE53844.1"/>
    </source>
</evidence>